<comment type="caution">
    <text evidence="2">The sequence shown here is derived from an EMBL/GenBank/DDBJ whole genome shotgun (WGS) entry which is preliminary data.</text>
</comment>
<name>A0A0F8UMM4_9EURO</name>
<proteinExistence type="predicted"/>
<feature type="region of interest" description="Disordered" evidence="1">
    <location>
        <begin position="273"/>
        <end position="366"/>
    </location>
</feature>
<sequence length="573" mass="65021">MDPSQPEALFPLYHPAKPLPFELVQHTAIFFEERLYTQALTLLLNILTSHPCASSPIFVPSPQHLALAATFLVHPSTTDRAKTTEEEEAPNVSLRLLRLVNSLVGPIAAQCSTAFSFTHFESSRQGRRRHADDSRAALTNQTTHREKKPLNLDRDIALDLSHSNSVWSRAEDFWHAVGWAFNCSVLHPARWERWRIWLEFMCEILEDDWGERCRQKAKDPAHDNKIVQDSIIAHYIHGHSGSFGRNRRILRAVFADGSSAAVNEFREVFHHEVKHSRKKHGEGTSSIKKRQVEVNIDSEQYGDYLTDGRDDDPDDDHDTPTAASHNNNNNHHHELERERETKRPRRVTRSRKPANTSAPTATEQTVHMTTASLLGDMASLALRKRLLHLLSLVSQSLPKHFMALQDLYHLFVENIRPLPLPIFQSFVNPLTLPCFSPSAQTSLCEFLLFRIRETAAPDTDDDYLTQSKLEICFLPYAAATASIVDNAKMSIALEALLMLLAETRMLHVTPGFQEALECGIERRAERVQVEKRKNQIARMAEGLEFAWLIESGERLRFLVDEVIPFHTGGNGGS</sequence>
<feature type="compositionally biased region" description="Basic residues" evidence="1">
    <location>
        <begin position="342"/>
        <end position="352"/>
    </location>
</feature>
<evidence type="ECO:0000313" key="2">
    <source>
        <dbReference type="EMBL" id="KKK12126.1"/>
    </source>
</evidence>
<protein>
    <submittedName>
        <fullName evidence="2">Uncharacterized protein</fullName>
    </submittedName>
</protein>
<dbReference type="AlphaFoldDB" id="A0A0F8UMM4"/>
<feature type="compositionally biased region" description="Basic and acidic residues" evidence="1">
    <location>
        <begin position="331"/>
        <end position="341"/>
    </location>
</feature>
<organism evidence="2 3">
    <name type="scientific">Aspergillus ochraceoroseus</name>
    <dbReference type="NCBI Taxonomy" id="138278"/>
    <lineage>
        <taxon>Eukaryota</taxon>
        <taxon>Fungi</taxon>
        <taxon>Dikarya</taxon>
        <taxon>Ascomycota</taxon>
        <taxon>Pezizomycotina</taxon>
        <taxon>Eurotiomycetes</taxon>
        <taxon>Eurotiomycetidae</taxon>
        <taxon>Eurotiales</taxon>
        <taxon>Aspergillaceae</taxon>
        <taxon>Aspergillus</taxon>
        <taxon>Aspergillus subgen. Nidulantes</taxon>
    </lineage>
</organism>
<dbReference type="OrthoDB" id="5411773at2759"/>
<evidence type="ECO:0000256" key="1">
    <source>
        <dbReference type="SAM" id="MobiDB-lite"/>
    </source>
</evidence>
<evidence type="ECO:0000313" key="3">
    <source>
        <dbReference type="Proteomes" id="UP000034947"/>
    </source>
</evidence>
<feature type="compositionally biased region" description="Polar residues" evidence="1">
    <location>
        <begin position="353"/>
        <end position="366"/>
    </location>
</feature>
<gene>
    <name evidence="2" type="ORF">AOCH_002662</name>
</gene>
<reference evidence="2 3" key="1">
    <citation type="submission" date="2015-02" db="EMBL/GenBank/DDBJ databases">
        <title>Draft Genome Sequences of Two Closely-Related Aflatoxigenic Aspergillus Species Obtained from the Cote d'Ivoire.</title>
        <authorList>
            <person name="Moore G.G."/>
            <person name="Beltz S.B."/>
            <person name="Mack B.M."/>
        </authorList>
    </citation>
    <scope>NUCLEOTIDE SEQUENCE [LARGE SCALE GENOMIC DNA]</scope>
    <source>
        <strain evidence="2 3">SRRC1432</strain>
    </source>
</reference>
<accession>A0A0F8UMM4</accession>
<feature type="region of interest" description="Disordered" evidence="1">
    <location>
        <begin position="126"/>
        <end position="145"/>
    </location>
</feature>
<dbReference type="Proteomes" id="UP000034947">
    <property type="component" value="Unassembled WGS sequence"/>
</dbReference>
<dbReference type="VEuPathDB" id="FungiDB:P175DRAFT_0553619"/>
<keyword evidence="3" id="KW-1185">Reference proteome</keyword>
<dbReference type="EMBL" id="JYKN01003530">
    <property type="protein sequence ID" value="KKK12126.1"/>
    <property type="molecule type" value="Genomic_DNA"/>
</dbReference>